<dbReference type="PROSITE" id="PS50928">
    <property type="entry name" value="ABC_TM1"/>
    <property type="match status" value="1"/>
</dbReference>
<dbReference type="InterPro" id="IPR011864">
    <property type="entry name" value="Phosphate_PstC"/>
</dbReference>
<dbReference type="OrthoDB" id="338493at2157"/>
<evidence type="ECO:0000256" key="4">
    <source>
        <dbReference type="ARBA" id="ARBA00023136"/>
    </source>
</evidence>
<dbReference type="Proteomes" id="UP000075321">
    <property type="component" value="Unassembled WGS sequence"/>
</dbReference>
<dbReference type="PANTHER" id="PTHR42727:SF1">
    <property type="entry name" value="PHOSPHATE TRANSPORT SYSTEM PERMEASE"/>
    <property type="match status" value="1"/>
</dbReference>
<evidence type="ECO:0000256" key="6">
    <source>
        <dbReference type="RuleBase" id="RU363054"/>
    </source>
</evidence>
<dbReference type="PANTHER" id="PTHR42727">
    <property type="entry name" value="PHOSPHATE TRANSPORT SYSTEM PERMEASE PROTEIN"/>
    <property type="match status" value="1"/>
</dbReference>
<feature type="transmembrane region" description="Helical" evidence="5">
    <location>
        <begin position="74"/>
        <end position="107"/>
    </location>
</feature>
<dbReference type="Gene3D" id="1.10.3720.10">
    <property type="entry name" value="MetI-like"/>
    <property type="match status" value="1"/>
</dbReference>
<comment type="function">
    <text evidence="6">Part of the binding-protein-dependent transport system for phosphate; probably responsible for the translocation of the substrate across the membrane.</text>
</comment>
<organism evidence="8 9">
    <name type="scientific">Halalkalicoccus paucihalophilus</name>
    <dbReference type="NCBI Taxonomy" id="1008153"/>
    <lineage>
        <taxon>Archaea</taxon>
        <taxon>Methanobacteriati</taxon>
        <taxon>Methanobacteriota</taxon>
        <taxon>Stenosarchaea group</taxon>
        <taxon>Halobacteria</taxon>
        <taxon>Halobacteriales</taxon>
        <taxon>Halococcaceae</taxon>
        <taxon>Halalkalicoccus</taxon>
    </lineage>
</organism>
<comment type="caution">
    <text evidence="8">The sequence shown here is derived from an EMBL/GenBank/DDBJ whole genome shotgun (WGS) entry which is preliminary data.</text>
</comment>
<dbReference type="NCBIfam" id="TIGR02138">
    <property type="entry name" value="phosphate_pstC"/>
    <property type="match status" value="1"/>
</dbReference>
<protein>
    <recommendedName>
        <fullName evidence="6">Phosphate transport system permease protein</fullName>
    </recommendedName>
</protein>
<feature type="transmembrane region" description="Helical" evidence="5">
    <location>
        <begin position="281"/>
        <end position="304"/>
    </location>
</feature>
<keyword evidence="5" id="KW-0813">Transport</keyword>
<evidence type="ECO:0000256" key="5">
    <source>
        <dbReference type="RuleBase" id="RU363032"/>
    </source>
</evidence>
<sequence>MSGETDSLDLAGGITRSPKERTIEGVLFLCAALSVFVTGAIVFTLTVDAIGFFTQISPAAFFLGDEWTPAIEPLSFGVLPLVSGTLLVTVLSAFIALPTGVGAAIYLSEYASPRVRSVIKPALEVLAGIPTVVYGYFALVYITPAIGMLGLPVSTFNVLSASIMVGVMIIPMVSSLSEDAMSAVPDELRNAGYGLGATKFEVSTGIVVPAAISGIFSSFILALSRAIGETMIVTVAMGQRPRMLDLSSFPEILFSSGQTMTAAMVQLGTSDVSGGTAAYSSLFAIGLTLFVLTFVMNLVANWVAARYQEEY</sequence>
<keyword evidence="9" id="KW-1185">Reference proteome</keyword>
<comment type="similarity">
    <text evidence="6">Belongs to the binding-protein-dependent transport system permease family. CysTW subfamily.</text>
</comment>
<evidence type="ECO:0000256" key="3">
    <source>
        <dbReference type="ARBA" id="ARBA00022989"/>
    </source>
</evidence>
<keyword evidence="4 5" id="KW-0472">Membrane</keyword>
<evidence type="ECO:0000313" key="8">
    <source>
        <dbReference type="EMBL" id="KYH25801.1"/>
    </source>
</evidence>
<feature type="domain" description="ABC transmembrane type-1" evidence="7">
    <location>
        <begin position="82"/>
        <end position="300"/>
    </location>
</feature>
<comment type="subcellular location">
    <subcellularLocation>
        <location evidence="5">Cell membrane</location>
        <topology evidence="5">Multi-pass membrane protein</topology>
    </subcellularLocation>
    <subcellularLocation>
        <location evidence="1">Membrane</location>
        <topology evidence="1">Multi-pass membrane protein</topology>
    </subcellularLocation>
</comment>
<keyword evidence="6" id="KW-0592">Phosphate transport</keyword>
<evidence type="ECO:0000313" key="9">
    <source>
        <dbReference type="Proteomes" id="UP000075321"/>
    </source>
</evidence>
<feature type="transmembrane region" description="Helical" evidence="5">
    <location>
        <begin position="127"/>
        <end position="149"/>
    </location>
</feature>
<evidence type="ECO:0000256" key="2">
    <source>
        <dbReference type="ARBA" id="ARBA00022692"/>
    </source>
</evidence>
<keyword evidence="2 5" id="KW-0812">Transmembrane</keyword>
<reference evidence="8 9" key="1">
    <citation type="submission" date="2016-02" db="EMBL/GenBank/DDBJ databases">
        <title>Genome sequence of Halalkalicoccus paucihalophilus DSM 24557.</title>
        <authorList>
            <person name="Poehlein A."/>
            <person name="Daniel R."/>
        </authorList>
    </citation>
    <scope>NUCLEOTIDE SEQUENCE [LARGE SCALE GENOMIC DNA]</scope>
    <source>
        <strain evidence="8 9">DSM 24557</strain>
    </source>
</reference>
<dbReference type="AlphaFoldDB" id="A0A151ADR6"/>
<dbReference type="SUPFAM" id="SSF161098">
    <property type="entry name" value="MetI-like"/>
    <property type="match status" value="1"/>
</dbReference>
<dbReference type="RefSeq" id="WP_066382877.1">
    <property type="nucleotide sequence ID" value="NZ_LTAZ01000005.1"/>
</dbReference>
<evidence type="ECO:0000259" key="7">
    <source>
        <dbReference type="PROSITE" id="PS50928"/>
    </source>
</evidence>
<feature type="transmembrane region" description="Helical" evidence="5">
    <location>
        <begin position="206"/>
        <end position="228"/>
    </location>
</feature>
<keyword evidence="3 5" id="KW-1133">Transmembrane helix</keyword>
<keyword evidence="6" id="KW-1003">Cell membrane</keyword>
<dbReference type="CDD" id="cd06261">
    <property type="entry name" value="TM_PBP2"/>
    <property type="match status" value="1"/>
</dbReference>
<dbReference type="InterPro" id="IPR035906">
    <property type="entry name" value="MetI-like_sf"/>
</dbReference>
<dbReference type="PATRIC" id="fig|1008153.3.peg.2526"/>
<evidence type="ECO:0000256" key="1">
    <source>
        <dbReference type="ARBA" id="ARBA00004141"/>
    </source>
</evidence>
<dbReference type="GO" id="GO:0005886">
    <property type="term" value="C:plasma membrane"/>
    <property type="evidence" value="ECO:0007669"/>
    <property type="project" value="UniProtKB-SubCell"/>
</dbReference>
<feature type="transmembrane region" description="Helical" evidence="5">
    <location>
        <begin position="156"/>
        <end position="176"/>
    </location>
</feature>
<dbReference type="GO" id="GO:0005315">
    <property type="term" value="F:phosphate transmembrane transporter activity"/>
    <property type="evidence" value="ECO:0007669"/>
    <property type="project" value="InterPro"/>
</dbReference>
<dbReference type="Pfam" id="PF00528">
    <property type="entry name" value="BPD_transp_1"/>
    <property type="match status" value="1"/>
</dbReference>
<feature type="transmembrane region" description="Helical" evidence="5">
    <location>
        <begin position="26"/>
        <end position="53"/>
    </location>
</feature>
<dbReference type="EMBL" id="LTAZ01000005">
    <property type="protein sequence ID" value="KYH25801.1"/>
    <property type="molecule type" value="Genomic_DNA"/>
</dbReference>
<name>A0A151ADR6_9EURY</name>
<dbReference type="InterPro" id="IPR000515">
    <property type="entry name" value="MetI-like"/>
</dbReference>
<dbReference type="GO" id="GO:0006817">
    <property type="term" value="P:phosphate ion transport"/>
    <property type="evidence" value="ECO:0007669"/>
    <property type="project" value="UniProtKB-KW"/>
</dbReference>
<gene>
    <name evidence="8" type="ORF">HAPAU_24790</name>
</gene>
<proteinExistence type="inferred from homology"/>
<accession>A0A151ADR6</accession>